<dbReference type="PANTHER" id="PTHR40084">
    <property type="entry name" value="PHOSPHOHYDROLASE, PHP FAMILY"/>
    <property type="match status" value="1"/>
</dbReference>
<protein>
    <submittedName>
        <fullName evidence="1">Endonuclease Q family protein</fullName>
    </submittedName>
</protein>
<dbReference type="Gene3D" id="1.10.150.20">
    <property type="entry name" value="5' to 3' exonuclease, C-terminal subdomain"/>
    <property type="match status" value="1"/>
</dbReference>
<dbReference type="RefSeq" id="WP_377942953.1">
    <property type="nucleotide sequence ID" value="NZ_JBHUCX010000024.1"/>
</dbReference>
<keyword evidence="2" id="KW-1185">Reference proteome</keyword>
<name>A0ABW4JHA1_9BACL</name>
<dbReference type="InterPro" id="IPR010994">
    <property type="entry name" value="RuvA_2-like"/>
</dbReference>
<dbReference type="Gene3D" id="3.20.20.140">
    <property type="entry name" value="Metal-dependent hydrolases"/>
    <property type="match status" value="1"/>
</dbReference>
<organism evidence="1 2">
    <name type="scientific">Alicyclobacillus fodiniaquatilis</name>
    <dbReference type="NCBI Taxonomy" id="1661150"/>
    <lineage>
        <taxon>Bacteria</taxon>
        <taxon>Bacillati</taxon>
        <taxon>Bacillota</taxon>
        <taxon>Bacilli</taxon>
        <taxon>Bacillales</taxon>
        <taxon>Alicyclobacillaceae</taxon>
        <taxon>Alicyclobacillus</taxon>
    </lineage>
</organism>
<dbReference type="InterPro" id="IPR016195">
    <property type="entry name" value="Pol/histidinol_Pase-like"/>
</dbReference>
<sequence length="387" mass="42073">MNTYFADFHIHIGRAMGRPVKIAAGASLTLESLLFHAAFVKGLQVVTVIDAACDHVLEEIAAQMAAGTLVPHVDGGLIYCDRLLVLLGAEVEIRGPHGGAAHFGCWLPTLCAATDFNRWLRTVQKNTQLSSQLARTDATTLARQTHERQGLLIVHHAFTPFKGALGSCVDQLIELLPLADIDALELGLSSDTNMADRISELQDITYLSNSDAHGLANIAREYNEIELENLSFAEVARALHRIEGRRVQANHGLHPEHGKYYRSRCRKCDQIITSDGTGCACPTSRHQVTGVWDRLQQLADCPEPVHPAHRPPYHHQVPLAAIPGVGPAVYKRLIAAYGDELAVLTNATEGDLTDVVGAKLAQTIYQAKCGDVQWQVGGAGRYGKLVI</sequence>
<keyword evidence="1" id="KW-0378">Hydrolase</keyword>
<comment type="caution">
    <text evidence="1">The sequence shown here is derived from an EMBL/GenBank/DDBJ whole genome shotgun (WGS) entry which is preliminary data.</text>
</comment>
<dbReference type="SUPFAM" id="SSF47781">
    <property type="entry name" value="RuvA domain 2-like"/>
    <property type="match status" value="1"/>
</dbReference>
<gene>
    <name evidence="1" type="ORF">ACFSB2_10345</name>
</gene>
<reference evidence="2" key="1">
    <citation type="journal article" date="2019" name="Int. J. Syst. Evol. Microbiol.">
        <title>The Global Catalogue of Microorganisms (GCM) 10K type strain sequencing project: providing services to taxonomists for standard genome sequencing and annotation.</title>
        <authorList>
            <consortium name="The Broad Institute Genomics Platform"/>
            <consortium name="The Broad Institute Genome Sequencing Center for Infectious Disease"/>
            <person name="Wu L."/>
            <person name="Ma J."/>
        </authorList>
    </citation>
    <scope>NUCLEOTIDE SEQUENCE [LARGE SCALE GENOMIC DNA]</scope>
    <source>
        <strain evidence="2">CGMCC 1.12286</strain>
    </source>
</reference>
<evidence type="ECO:0000313" key="1">
    <source>
        <dbReference type="EMBL" id="MFD1675093.1"/>
    </source>
</evidence>
<dbReference type="SUPFAM" id="SSF89550">
    <property type="entry name" value="PHP domain-like"/>
    <property type="match status" value="1"/>
</dbReference>
<dbReference type="EMBL" id="JBHUCX010000024">
    <property type="protein sequence ID" value="MFD1675093.1"/>
    <property type="molecule type" value="Genomic_DNA"/>
</dbReference>
<keyword evidence="1" id="KW-0255">Endonuclease</keyword>
<dbReference type="GO" id="GO:0004519">
    <property type="term" value="F:endonuclease activity"/>
    <property type="evidence" value="ECO:0007669"/>
    <property type="project" value="UniProtKB-KW"/>
</dbReference>
<dbReference type="Proteomes" id="UP001597079">
    <property type="component" value="Unassembled WGS sequence"/>
</dbReference>
<keyword evidence="1" id="KW-0540">Nuclease</keyword>
<dbReference type="CDD" id="cd19067">
    <property type="entry name" value="PfuEndoQ-like"/>
    <property type="match status" value="1"/>
</dbReference>
<accession>A0ABW4JHA1</accession>
<proteinExistence type="predicted"/>
<dbReference type="PANTHER" id="PTHR40084:SF1">
    <property type="entry name" value="PHOSPHOTRANSFERASE"/>
    <property type="match status" value="1"/>
</dbReference>
<evidence type="ECO:0000313" key="2">
    <source>
        <dbReference type="Proteomes" id="UP001597079"/>
    </source>
</evidence>